<evidence type="ECO:0000313" key="12">
    <source>
        <dbReference type="EMBL" id="SFE41495.1"/>
    </source>
</evidence>
<accession>A0A1I2ABV4</accession>
<evidence type="ECO:0000256" key="7">
    <source>
        <dbReference type="ARBA" id="ARBA00023201"/>
    </source>
</evidence>
<dbReference type="PANTHER" id="PTHR37839">
    <property type="entry name" value="NA(+)-TRANSLOCATING NADH-QUINONE REDUCTASE SUBUNIT A"/>
    <property type="match status" value="1"/>
</dbReference>
<feature type="domain" description="Na(+)-translocating NADH-quinone reductase subunit A C-terminal" evidence="10">
    <location>
        <begin position="271"/>
        <end position="319"/>
    </location>
</feature>
<dbReference type="PANTHER" id="PTHR37839:SF1">
    <property type="entry name" value="NA(+)-TRANSLOCATING NADH-QUINONE REDUCTASE SUBUNIT A"/>
    <property type="match status" value="1"/>
</dbReference>
<dbReference type="STRING" id="1003.SAMN04488541_1001112"/>
<name>A0A1I2ABV4_9BACT</name>
<comment type="subunit">
    <text evidence="8">Composed of six subunits; NqrA, NqrB, NqrC, NqrD, NqrE and NqrF.</text>
</comment>
<evidence type="ECO:0000256" key="1">
    <source>
        <dbReference type="ARBA" id="ARBA00022448"/>
    </source>
</evidence>
<evidence type="ECO:0000256" key="2">
    <source>
        <dbReference type="ARBA" id="ARBA00022967"/>
    </source>
</evidence>
<evidence type="ECO:0000256" key="8">
    <source>
        <dbReference type="HAMAP-Rule" id="MF_00425"/>
    </source>
</evidence>
<dbReference type="HAMAP" id="MF_00425">
    <property type="entry name" value="NqrA"/>
    <property type="match status" value="1"/>
</dbReference>
<evidence type="ECO:0000259" key="10">
    <source>
        <dbReference type="Pfam" id="PF11973"/>
    </source>
</evidence>
<dbReference type="RefSeq" id="WP_091538298.1">
    <property type="nucleotide sequence ID" value="NZ_FONY01000001.1"/>
</dbReference>
<keyword evidence="7 8" id="KW-0739">Sodium transport</keyword>
<dbReference type="OrthoDB" id="9774536at2"/>
<dbReference type="Proteomes" id="UP000199513">
    <property type="component" value="Unassembled WGS sequence"/>
</dbReference>
<dbReference type="GO" id="GO:0016655">
    <property type="term" value="F:oxidoreductase activity, acting on NAD(P)H, quinone or similar compound as acceptor"/>
    <property type="evidence" value="ECO:0007669"/>
    <property type="project" value="UniProtKB-UniRule"/>
</dbReference>
<dbReference type="NCBIfam" id="TIGR01936">
    <property type="entry name" value="nqrA"/>
    <property type="match status" value="1"/>
</dbReference>
<evidence type="ECO:0000313" key="13">
    <source>
        <dbReference type="Proteomes" id="UP000199513"/>
    </source>
</evidence>
<keyword evidence="1 8" id="KW-0813">Transport</keyword>
<evidence type="ECO:0000256" key="5">
    <source>
        <dbReference type="ARBA" id="ARBA00023065"/>
    </source>
</evidence>
<dbReference type="Pfam" id="PF24836">
    <property type="entry name" value="NQRA_2nd"/>
    <property type="match status" value="1"/>
</dbReference>
<keyword evidence="13" id="KW-1185">Reference proteome</keyword>
<dbReference type="InterPro" id="IPR056148">
    <property type="entry name" value="NQRA_2nd"/>
</dbReference>
<dbReference type="GO" id="GO:0006814">
    <property type="term" value="P:sodium ion transport"/>
    <property type="evidence" value="ECO:0007669"/>
    <property type="project" value="UniProtKB-UniRule"/>
</dbReference>
<organism evidence="12 13">
    <name type="scientific">Thermoflexibacter ruber</name>
    <dbReference type="NCBI Taxonomy" id="1003"/>
    <lineage>
        <taxon>Bacteria</taxon>
        <taxon>Pseudomonadati</taxon>
        <taxon>Bacteroidota</taxon>
        <taxon>Cytophagia</taxon>
        <taxon>Cytophagales</taxon>
        <taxon>Thermoflexibacteraceae</taxon>
        <taxon>Thermoflexibacter</taxon>
    </lineage>
</organism>
<keyword evidence="2 8" id="KW-1278">Translocase</keyword>
<dbReference type="EMBL" id="FONY01000001">
    <property type="protein sequence ID" value="SFE41495.1"/>
    <property type="molecule type" value="Genomic_DNA"/>
</dbReference>
<dbReference type="NCBIfam" id="NF003761">
    <property type="entry name" value="PRK05352.1-4"/>
    <property type="match status" value="1"/>
</dbReference>
<dbReference type="InterPro" id="IPR056147">
    <property type="entry name" value="NQRA_N"/>
</dbReference>
<dbReference type="Pfam" id="PF11973">
    <property type="entry name" value="NQRA_SLBB"/>
    <property type="match status" value="1"/>
</dbReference>
<dbReference type="Pfam" id="PF05896">
    <property type="entry name" value="NQRA_N"/>
    <property type="match status" value="1"/>
</dbReference>
<sequence>MSDVIRLKKGFDINLVGKAEKRLIDNIHPDTVALVPDDFVGMGRPKVVVQEGDLVKAGTPIFFDKSMEEVMFTSPVSGEVVEIKRGEKRKLLEVKILADKQIDYLEFERYTVSQLASLTKEEIMPELLRSGVWTNIIQRPYGIIANPQDTPKAIFISTFDSSPLAPDYDFIFKGQEQFFQAGIDVLKKIVPHNCNIYLGINAKAEVSKIFGGTKNVILKKFEGKHPVGNVGVQIHHVSPINKGEIVWTLNPYGVIQIGKLFLNGEYDASKIIALVGSEVSSPQYYKTFIGANIEKYVKGNIKNDHVRFISGNVLTGHKIASNGHLGFYDHQITVIPEGDRPRFVLSDGWLAPTDRLSFHRAFGLLSFLNPNKERVLDTSTNGEERAFVVTGTYEKVLPMDILPMHLIKAILANDYDAMEALGIYEVIEEDFALCEFVDVAKQDLQAIIRKGINMIRES</sequence>
<proteinExistence type="inferred from homology"/>
<feature type="domain" description="NqrA second alpha/beta" evidence="11">
    <location>
        <begin position="118"/>
        <end position="265"/>
    </location>
</feature>
<comment type="catalytic activity">
    <reaction evidence="8">
        <text>a ubiquinone + n Na(+)(in) + NADH + H(+) = a ubiquinol + n Na(+)(out) + NAD(+)</text>
        <dbReference type="Rhea" id="RHEA:47748"/>
        <dbReference type="Rhea" id="RHEA-COMP:9565"/>
        <dbReference type="Rhea" id="RHEA-COMP:9566"/>
        <dbReference type="ChEBI" id="CHEBI:15378"/>
        <dbReference type="ChEBI" id="CHEBI:16389"/>
        <dbReference type="ChEBI" id="CHEBI:17976"/>
        <dbReference type="ChEBI" id="CHEBI:29101"/>
        <dbReference type="ChEBI" id="CHEBI:57540"/>
        <dbReference type="ChEBI" id="CHEBI:57945"/>
        <dbReference type="EC" id="7.2.1.1"/>
    </reaction>
</comment>
<keyword evidence="3 8" id="KW-0520">NAD</keyword>
<comment type="similarity">
    <text evidence="8">Belongs to the NqrA family.</text>
</comment>
<feature type="domain" description="NqrA N-terminal barrel-sandwich hybrid" evidence="9">
    <location>
        <begin position="5"/>
        <end position="98"/>
    </location>
</feature>
<keyword evidence="6 8" id="KW-0830">Ubiquinone</keyword>
<keyword evidence="4 8" id="KW-0915">Sodium</keyword>
<evidence type="ECO:0000256" key="4">
    <source>
        <dbReference type="ARBA" id="ARBA00023053"/>
    </source>
</evidence>
<evidence type="ECO:0000259" key="9">
    <source>
        <dbReference type="Pfam" id="PF05896"/>
    </source>
</evidence>
<dbReference type="InterPro" id="IPR022615">
    <property type="entry name" value="NqrA_C_domain"/>
</dbReference>
<evidence type="ECO:0000256" key="3">
    <source>
        <dbReference type="ARBA" id="ARBA00023027"/>
    </source>
</evidence>
<dbReference type="AlphaFoldDB" id="A0A1I2ABV4"/>
<reference evidence="13" key="1">
    <citation type="submission" date="2016-10" db="EMBL/GenBank/DDBJ databases">
        <authorList>
            <person name="Varghese N."/>
            <person name="Submissions S."/>
        </authorList>
    </citation>
    <scope>NUCLEOTIDE SEQUENCE [LARGE SCALE GENOMIC DNA]</scope>
    <source>
        <strain>GEY</strain>
        <strain evidence="13">DSM 9560</strain>
    </source>
</reference>
<evidence type="ECO:0000259" key="11">
    <source>
        <dbReference type="Pfam" id="PF24836"/>
    </source>
</evidence>
<keyword evidence="5 8" id="KW-0406">Ion transport</keyword>
<gene>
    <name evidence="8" type="primary">nqrA</name>
    <name evidence="12" type="ORF">SAMN04488541_1001112</name>
</gene>
<comment type="function">
    <text evidence="8">NQR complex catalyzes the reduction of ubiquinone-1 to ubiquinol by two successive reactions, coupled with the transport of Na(+) ions from the cytoplasm to the periplasm. NqrA to NqrE are probably involved in the second step, the conversion of ubisemiquinone to ubiquinol.</text>
</comment>
<evidence type="ECO:0000256" key="6">
    <source>
        <dbReference type="ARBA" id="ARBA00023075"/>
    </source>
</evidence>
<protein>
    <recommendedName>
        <fullName evidence="8">Na(+)-translocating NADH-quinone reductase subunit A</fullName>
        <shortName evidence="8">Na(+)-NQR subunit A</shortName>
        <shortName evidence="8">Na(+)-translocating NQR subunit A</shortName>
        <ecNumber evidence="8">7.2.1.1</ecNumber>
    </recommendedName>
    <alternativeName>
        <fullName evidence="8">NQR complex subunit A</fullName>
    </alternativeName>
    <alternativeName>
        <fullName evidence="8">NQR-1 subunit A</fullName>
    </alternativeName>
</protein>
<dbReference type="EC" id="7.2.1.1" evidence="8"/>
<dbReference type="InterPro" id="IPR008703">
    <property type="entry name" value="NqrA"/>
</dbReference>